<feature type="transmembrane region" description="Helical" evidence="1">
    <location>
        <begin position="365"/>
        <end position="386"/>
    </location>
</feature>
<dbReference type="InterPro" id="IPR010640">
    <property type="entry name" value="Low_temperature_requirement_A"/>
</dbReference>
<evidence type="ECO:0000313" key="2">
    <source>
        <dbReference type="EMBL" id="MDO7882947.1"/>
    </source>
</evidence>
<feature type="transmembrane region" description="Helical" evidence="1">
    <location>
        <begin position="314"/>
        <end position="333"/>
    </location>
</feature>
<dbReference type="Pfam" id="PF06772">
    <property type="entry name" value="LtrA"/>
    <property type="match status" value="1"/>
</dbReference>
<feature type="transmembrane region" description="Helical" evidence="1">
    <location>
        <begin position="205"/>
        <end position="224"/>
    </location>
</feature>
<feature type="transmembrane region" description="Helical" evidence="1">
    <location>
        <begin position="24"/>
        <end position="42"/>
    </location>
</feature>
<feature type="transmembrane region" description="Helical" evidence="1">
    <location>
        <begin position="339"/>
        <end position="358"/>
    </location>
</feature>
<dbReference type="PANTHER" id="PTHR36840:SF1">
    <property type="entry name" value="BLL5714 PROTEIN"/>
    <property type="match status" value="1"/>
</dbReference>
<reference evidence="2 3" key="1">
    <citation type="submission" date="2023-07" db="EMBL/GenBank/DDBJ databases">
        <title>Protaetiibacter sp. nov WY-16 isolated from soil.</title>
        <authorList>
            <person name="Liu B."/>
            <person name="Wan Y."/>
        </authorList>
    </citation>
    <scope>NUCLEOTIDE SEQUENCE [LARGE SCALE GENOMIC DNA]</scope>
    <source>
        <strain evidence="2 3">WY-16</strain>
    </source>
</reference>
<keyword evidence="3" id="KW-1185">Reference proteome</keyword>
<gene>
    <name evidence="2" type="ORF">Q5716_11985</name>
</gene>
<dbReference type="RefSeq" id="WP_305003379.1">
    <property type="nucleotide sequence ID" value="NZ_JAUQUB010000003.1"/>
</dbReference>
<organism evidence="2 3">
    <name type="scientific">Antiquaquibacter soli</name>
    <dbReference type="NCBI Taxonomy" id="3064523"/>
    <lineage>
        <taxon>Bacteria</taxon>
        <taxon>Bacillati</taxon>
        <taxon>Actinomycetota</taxon>
        <taxon>Actinomycetes</taxon>
        <taxon>Micrococcales</taxon>
        <taxon>Microbacteriaceae</taxon>
        <taxon>Antiquaquibacter</taxon>
    </lineage>
</organism>
<dbReference type="Proteomes" id="UP001241072">
    <property type="component" value="Unassembled WGS sequence"/>
</dbReference>
<feature type="transmembrane region" description="Helical" evidence="1">
    <location>
        <begin position="111"/>
        <end position="132"/>
    </location>
</feature>
<feature type="transmembrane region" description="Helical" evidence="1">
    <location>
        <begin position="153"/>
        <end position="185"/>
    </location>
</feature>
<keyword evidence="1" id="KW-0812">Transmembrane</keyword>
<feature type="transmembrane region" description="Helical" evidence="1">
    <location>
        <begin position="79"/>
        <end position="99"/>
    </location>
</feature>
<accession>A0ABT9BPI6</accession>
<protein>
    <submittedName>
        <fullName evidence="2">Low temperature requirement protein A</fullName>
    </submittedName>
</protein>
<sequence length="394" mass="41816">MIAGRTLRGIAPAGDGHRVTQFELFFDLVFVFAFTRVTELMLHERGVWGVAHGLTVLGILWLSWSTYTWLANQVRMDRGVMRLGLAVATAAVFVVAVSIPDAFGAEVAPRVLLVSAYLVVRLVHVVLFMLAAHGQPELRRQVLRTNAASLPPAFVLLFAGAVLGGTAQSWLWIAAWVVDAALIILSSRRGGAWRLGSAVHWAERYSLIVILAIGESIISIGAGLREAGPAGLVAALVAIGGAVLVWWLYFDGFVPGVERVLASRDGARRVRLGNLAYTDLHLPIVAGIVLIALGIEIVLGHITEHEPLGLRGAAALWGGLAVFLTATVVIWRIATGRWLLARVLTVATVVPVVVLCAGQPPVVTLALAVGLGVLIVAVEALVPSIGPRESSKSS</sequence>
<name>A0ABT9BPI6_9MICO</name>
<feature type="transmembrane region" description="Helical" evidence="1">
    <location>
        <begin position="48"/>
        <end position="67"/>
    </location>
</feature>
<dbReference type="PANTHER" id="PTHR36840">
    <property type="entry name" value="BLL5714 PROTEIN"/>
    <property type="match status" value="1"/>
</dbReference>
<dbReference type="EMBL" id="JAUQUB010000003">
    <property type="protein sequence ID" value="MDO7882947.1"/>
    <property type="molecule type" value="Genomic_DNA"/>
</dbReference>
<feature type="transmembrane region" description="Helical" evidence="1">
    <location>
        <begin position="231"/>
        <end position="249"/>
    </location>
</feature>
<keyword evidence="1" id="KW-1133">Transmembrane helix</keyword>
<keyword evidence="1" id="KW-0472">Membrane</keyword>
<feature type="transmembrane region" description="Helical" evidence="1">
    <location>
        <begin position="280"/>
        <end position="302"/>
    </location>
</feature>
<proteinExistence type="predicted"/>
<comment type="caution">
    <text evidence="2">The sequence shown here is derived from an EMBL/GenBank/DDBJ whole genome shotgun (WGS) entry which is preliminary data.</text>
</comment>
<evidence type="ECO:0000313" key="3">
    <source>
        <dbReference type="Proteomes" id="UP001241072"/>
    </source>
</evidence>
<evidence type="ECO:0000256" key="1">
    <source>
        <dbReference type="SAM" id="Phobius"/>
    </source>
</evidence>